<proteinExistence type="predicted"/>
<dbReference type="AlphaFoldDB" id="A0A9P6RQX7"/>
<accession>A0A9P6RQX7</accession>
<evidence type="ECO:0000256" key="1">
    <source>
        <dbReference type="SAM" id="MobiDB-lite"/>
    </source>
</evidence>
<evidence type="ECO:0000313" key="3">
    <source>
        <dbReference type="Proteomes" id="UP000738325"/>
    </source>
</evidence>
<dbReference type="Proteomes" id="UP000738325">
    <property type="component" value="Unassembled WGS sequence"/>
</dbReference>
<protein>
    <submittedName>
        <fullName evidence="2">Uncharacterized protein</fullName>
    </submittedName>
</protein>
<feature type="region of interest" description="Disordered" evidence="1">
    <location>
        <begin position="1"/>
        <end position="26"/>
    </location>
</feature>
<dbReference type="EMBL" id="JAAAIP010000154">
    <property type="protein sequence ID" value="KAG0324320.1"/>
    <property type="molecule type" value="Genomic_DNA"/>
</dbReference>
<gene>
    <name evidence="2" type="ORF">BGZ99_001978</name>
</gene>
<organism evidence="2 3">
    <name type="scientific">Dissophora globulifera</name>
    <dbReference type="NCBI Taxonomy" id="979702"/>
    <lineage>
        <taxon>Eukaryota</taxon>
        <taxon>Fungi</taxon>
        <taxon>Fungi incertae sedis</taxon>
        <taxon>Mucoromycota</taxon>
        <taxon>Mortierellomycotina</taxon>
        <taxon>Mortierellomycetes</taxon>
        <taxon>Mortierellales</taxon>
        <taxon>Mortierellaceae</taxon>
        <taxon>Dissophora</taxon>
    </lineage>
</organism>
<keyword evidence="3" id="KW-1185">Reference proteome</keyword>
<evidence type="ECO:0000313" key="2">
    <source>
        <dbReference type="EMBL" id="KAG0324320.1"/>
    </source>
</evidence>
<comment type="caution">
    <text evidence="2">The sequence shown here is derived from an EMBL/GenBank/DDBJ whole genome shotgun (WGS) entry which is preliminary data.</text>
</comment>
<reference evidence="2" key="1">
    <citation type="journal article" date="2020" name="Fungal Divers.">
        <title>Resolving the Mortierellaceae phylogeny through synthesis of multi-gene phylogenetics and phylogenomics.</title>
        <authorList>
            <person name="Vandepol N."/>
            <person name="Liber J."/>
            <person name="Desiro A."/>
            <person name="Na H."/>
            <person name="Kennedy M."/>
            <person name="Barry K."/>
            <person name="Grigoriev I.V."/>
            <person name="Miller A.N."/>
            <person name="O'Donnell K."/>
            <person name="Stajich J.E."/>
            <person name="Bonito G."/>
        </authorList>
    </citation>
    <scope>NUCLEOTIDE SEQUENCE</scope>
    <source>
        <strain evidence="2">REB-010B</strain>
    </source>
</reference>
<feature type="compositionally biased region" description="Polar residues" evidence="1">
    <location>
        <begin position="8"/>
        <end position="25"/>
    </location>
</feature>
<sequence>MSFFPTANPVSSGAPHSTEQGQTHQHILAIIPHQHGNPNPAPVAANRRHFRWALRRHDDIDPSSFFKAFEYYDKQTGHADYEALIPEPQLGRMLRRSLAREYRSWRVNTAEIF</sequence>
<name>A0A9P6RQX7_9FUNG</name>